<sequence>MANRTVRRTQQSVKSATFQWTECFWAGSYDDGALRDCIRSRVLISTRIKNHDYLSRGRLLLGAIMTAIPECTNFLAQSRDHANAQGTALPIAYWCLLDLVYDEVVGCLRLSIGSLIPTP</sequence>
<name>A0A5B0SG77_PUCGR</name>
<accession>A0A5B0SG77</accession>
<evidence type="ECO:0000313" key="1">
    <source>
        <dbReference type="EMBL" id="KAA1136469.1"/>
    </source>
</evidence>
<organism evidence="1 2">
    <name type="scientific">Puccinia graminis f. sp. tritici</name>
    <dbReference type="NCBI Taxonomy" id="56615"/>
    <lineage>
        <taxon>Eukaryota</taxon>
        <taxon>Fungi</taxon>
        <taxon>Dikarya</taxon>
        <taxon>Basidiomycota</taxon>
        <taxon>Pucciniomycotina</taxon>
        <taxon>Pucciniomycetes</taxon>
        <taxon>Pucciniales</taxon>
        <taxon>Pucciniaceae</taxon>
        <taxon>Puccinia</taxon>
    </lineage>
</organism>
<evidence type="ECO:0000313" key="2">
    <source>
        <dbReference type="Proteomes" id="UP000325313"/>
    </source>
</evidence>
<dbReference type="AlphaFoldDB" id="A0A5B0SG77"/>
<reference evidence="1 2" key="1">
    <citation type="submission" date="2019-05" db="EMBL/GenBank/DDBJ databases">
        <title>Emergence of the Ug99 lineage of the wheat stem rust pathogen through somatic hybridization.</title>
        <authorList>
            <person name="Li F."/>
            <person name="Upadhyaya N.M."/>
            <person name="Sperschneider J."/>
            <person name="Matny O."/>
            <person name="Nguyen-Phuc H."/>
            <person name="Mago R."/>
            <person name="Raley C."/>
            <person name="Miller M.E."/>
            <person name="Silverstein K.A.T."/>
            <person name="Henningsen E."/>
            <person name="Hirsch C.D."/>
            <person name="Visser B."/>
            <person name="Pretorius Z.A."/>
            <person name="Steffenson B.J."/>
            <person name="Schwessinger B."/>
            <person name="Dodds P.N."/>
            <person name="Figueroa M."/>
        </authorList>
    </citation>
    <scope>NUCLEOTIDE SEQUENCE [LARGE SCALE GENOMIC DNA]</scope>
    <source>
        <strain evidence="1 2">Ug99</strain>
    </source>
</reference>
<gene>
    <name evidence="1" type="ORF">PGTUg99_032819</name>
</gene>
<dbReference type="EMBL" id="VDEP01000035">
    <property type="protein sequence ID" value="KAA1136469.1"/>
    <property type="molecule type" value="Genomic_DNA"/>
</dbReference>
<protein>
    <submittedName>
        <fullName evidence="1">Uncharacterized protein</fullName>
    </submittedName>
</protein>
<dbReference type="Proteomes" id="UP000325313">
    <property type="component" value="Unassembled WGS sequence"/>
</dbReference>
<proteinExistence type="predicted"/>
<comment type="caution">
    <text evidence="1">The sequence shown here is derived from an EMBL/GenBank/DDBJ whole genome shotgun (WGS) entry which is preliminary data.</text>
</comment>